<name>K1N1J7_9LACO</name>
<dbReference type="EMBL" id="AGZG01000115">
    <property type="protein sequence ID" value="EKB62204.1"/>
    <property type="molecule type" value="Genomic_DNA"/>
</dbReference>
<organism evidence="1 2">
    <name type="scientific">Lactobacillus crispatus FB077-07</name>
    <dbReference type="NCBI Taxonomy" id="883092"/>
    <lineage>
        <taxon>Bacteria</taxon>
        <taxon>Bacillati</taxon>
        <taxon>Bacillota</taxon>
        <taxon>Bacilli</taxon>
        <taxon>Lactobacillales</taxon>
        <taxon>Lactobacillaceae</taxon>
        <taxon>Lactobacillus</taxon>
    </lineage>
</organism>
<comment type="caution">
    <text evidence="1">The sequence shown here is derived from an EMBL/GenBank/DDBJ whole genome shotgun (WGS) entry which is preliminary data.</text>
</comment>
<dbReference type="RefSeq" id="WP_005729919.1">
    <property type="nucleotide sequence ID" value="NZ_JH932275.1"/>
</dbReference>
<gene>
    <name evidence="1" type="ORF">HMPREF9249_02427</name>
</gene>
<sequence>MESLKQTKNMNKKTTRISDLNLREALLLLEKDDVSSELLEQALLDKRKGIALFFEEIAKKNRLNIALQVIELYRQNGIYFSTETYDQVANGTWQINDKGVAKPRIDETHDYSQLFPKRYTVSSYVSWPDKHCENIDDLNFSCDSLTELILCLATYLPSVLPYKDVIVTRKTRKDF</sequence>
<proteinExistence type="predicted"/>
<reference evidence="1 2" key="1">
    <citation type="submission" date="2012-07" db="EMBL/GenBank/DDBJ databases">
        <title>The Genome Sequence of Lactobacillus crispatus FB077-07.</title>
        <authorList>
            <consortium name="The Broad Institute Genome Sequencing Platform"/>
            <person name="Earl A."/>
            <person name="Ward D."/>
            <person name="Feldgarden M."/>
            <person name="Gevers D."/>
            <person name="Saerens B."/>
            <person name="Vaneechoutte M."/>
            <person name="Walker B."/>
            <person name="Young S.K."/>
            <person name="Zeng Q."/>
            <person name="Gargeya S."/>
            <person name="Fitzgerald M."/>
            <person name="Haas B."/>
            <person name="Abouelleil A."/>
            <person name="Alvarado L."/>
            <person name="Arachchi H.M."/>
            <person name="Berlin A.M."/>
            <person name="Chapman S.B."/>
            <person name="Goldberg J."/>
            <person name="Griggs A."/>
            <person name="Gujja S."/>
            <person name="Hansen M."/>
            <person name="Howarth C."/>
            <person name="Imamovic A."/>
            <person name="Larimer J."/>
            <person name="McCowen C."/>
            <person name="Montmayeur A."/>
            <person name="Murphy C."/>
            <person name="Neiman D."/>
            <person name="Pearson M."/>
            <person name="Priest M."/>
            <person name="Roberts A."/>
            <person name="Saif S."/>
            <person name="Shea T."/>
            <person name="Sisk P."/>
            <person name="Sykes S."/>
            <person name="Wortman J."/>
            <person name="Nusbaum C."/>
            <person name="Birren B."/>
        </authorList>
    </citation>
    <scope>NUCLEOTIDE SEQUENCE [LARGE SCALE GENOMIC DNA]</scope>
    <source>
        <strain evidence="1 2">FB077-07</strain>
    </source>
</reference>
<accession>K1N1J7</accession>
<dbReference type="AlphaFoldDB" id="K1N1J7"/>
<evidence type="ECO:0000313" key="1">
    <source>
        <dbReference type="EMBL" id="EKB62204.1"/>
    </source>
</evidence>
<evidence type="ECO:0000313" key="2">
    <source>
        <dbReference type="Proteomes" id="UP000004722"/>
    </source>
</evidence>
<protein>
    <submittedName>
        <fullName evidence="1">Uncharacterized protein</fullName>
    </submittedName>
</protein>
<dbReference type="PATRIC" id="fig|883092.3.peg.2409"/>
<dbReference type="HOGENOM" id="CLU_1530628_0_0_9"/>
<dbReference type="Proteomes" id="UP000004722">
    <property type="component" value="Unassembled WGS sequence"/>
</dbReference>